<sequence length="148" mass="16400">MNRPRQKRHHAHHLVADYESLSSLYRGDKGDTFFTQLMWMATCHSSVYKVVFATPETLIGFHTDAGASFHLSHLPGYWGEYLALTGEKLNGPEMIACGLATHYAPSAKLPLIEEGLGKLVTDDPSVIEASLEQYGSLISPDNRGLLQR</sequence>
<gene>
    <name evidence="4" type="primary">VvCHDh000375_2</name>
    <name evidence="4" type="ORF">CK203_090691</name>
</gene>
<evidence type="ECO:0000256" key="1">
    <source>
        <dbReference type="ARBA" id="ARBA00022801"/>
    </source>
</evidence>
<dbReference type="Proteomes" id="UP000288805">
    <property type="component" value="Unassembled WGS sequence"/>
</dbReference>
<dbReference type="Pfam" id="PF16113">
    <property type="entry name" value="ECH_2"/>
    <property type="match status" value="1"/>
</dbReference>
<dbReference type="InterPro" id="IPR045004">
    <property type="entry name" value="ECH_dom"/>
</dbReference>
<dbReference type="InterPro" id="IPR029045">
    <property type="entry name" value="ClpP/crotonase-like_dom_sf"/>
</dbReference>
<dbReference type="AlphaFoldDB" id="A0A438BX38"/>
<dbReference type="InterPro" id="IPR032259">
    <property type="entry name" value="HIBYL-CoA-H"/>
</dbReference>
<comment type="pathway">
    <text evidence="2">Amino-acid degradation; L-valine degradation.</text>
</comment>
<dbReference type="EC" id="3.1.2.4" evidence="2"/>
<dbReference type="GO" id="GO:0006574">
    <property type="term" value="P:L-valine catabolic process"/>
    <property type="evidence" value="ECO:0007669"/>
    <property type="project" value="UniProtKB-UniRule"/>
</dbReference>
<feature type="domain" description="Enoyl-CoA hydratase/isomerase" evidence="3">
    <location>
        <begin position="49"/>
        <end position="137"/>
    </location>
</feature>
<evidence type="ECO:0000259" key="3">
    <source>
        <dbReference type="Pfam" id="PF16113"/>
    </source>
</evidence>
<organism evidence="4 5">
    <name type="scientific">Vitis vinifera</name>
    <name type="common">Grape</name>
    <dbReference type="NCBI Taxonomy" id="29760"/>
    <lineage>
        <taxon>Eukaryota</taxon>
        <taxon>Viridiplantae</taxon>
        <taxon>Streptophyta</taxon>
        <taxon>Embryophyta</taxon>
        <taxon>Tracheophyta</taxon>
        <taxon>Spermatophyta</taxon>
        <taxon>Magnoliopsida</taxon>
        <taxon>eudicotyledons</taxon>
        <taxon>Gunneridae</taxon>
        <taxon>Pentapetalae</taxon>
        <taxon>rosids</taxon>
        <taxon>Vitales</taxon>
        <taxon>Vitaceae</taxon>
        <taxon>Viteae</taxon>
        <taxon>Vitis</taxon>
    </lineage>
</organism>
<dbReference type="Gene3D" id="3.90.226.10">
    <property type="entry name" value="2-enoyl-CoA Hydratase, Chain A, domain 1"/>
    <property type="match status" value="1"/>
</dbReference>
<dbReference type="EMBL" id="QGNW01002604">
    <property type="protein sequence ID" value="RVW15180.1"/>
    <property type="molecule type" value="Genomic_DNA"/>
</dbReference>
<accession>A0A438BX38</accession>
<reference evidence="4 5" key="1">
    <citation type="journal article" date="2018" name="PLoS Genet.">
        <title>Population sequencing reveals clonal diversity and ancestral inbreeding in the grapevine cultivar Chardonnay.</title>
        <authorList>
            <person name="Roach M.J."/>
            <person name="Johnson D.L."/>
            <person name="Bohlmann J."/>
            <person name="van Vuuren H.J."/>
            <person name="Jones S.J."/>
            <person name="Pretorius I.S."/>
            <person name="Schmidt S.A."/>
            <person name="Borneman A.R."/>
        </authorList>
    </citation>
    <scope>NUCLEOTIDE SEQUENCE [LARGE SCALE GENOMIC DNA]</scope>
    <source>
        <strain evidence="5">cv. Chardonnay</strain>
        <tissue evidence="4">Leaf</tissue>
    </source>
</reference>
<evidence type="ECO:0000256" key="2">
    <source>
        <dbReference type="RuleBase" id="RU369070"/>
    </source>
</evidence>
<dbReference type="PANTHER" id="PTHR43176:SF4">
    <property type="entry name" value="3-HYDROXYISOBUTYRYL-COA HYDROLASE-LIKE PROTEIN 1, MITOCHONDRIAL"/>
    <property type="match status" value="1"/>
</dbReference>
<dbReference type="GO" id="GO:0003860">
    <property type="term" value="F:3-hydroxyisobutyryl-CoA hydrolase activity"/>
    <property type="evidence" value="ECO:0007669"/>
    <property type="project" value="UniProtKB-UniRule"/>
</dbReference>
<evidence type="ECO:0000313" key="5">
    <source>
        <dbReference type="Proteomes" id="UP000288805"/>
    </source>
</evidence>
<comment type="function">
    <text evidence="2">Hydrolyzes 3-hydroxyisobutyryl-CoA (HIBYL-CoA), a saline catabolite. Has high activity toward isobutyryl-CoA. Could be an isobutyryl-CoA dehydrogenase that functions in valine catabolism.</text>
</comment>
<comment type="caution">
    <text evidence="4">The sequence shown here is derived from an EMBL/GenBank/DDBJ whole genome shotgun (WGS) entry which is preliminary data.</text>
</comment>
<keyword evidence="1 2" id="KW-0378">Hydrolase</keyword>
<name>A0A438BX38_VITVI</name>
<dbReference type="SUPFAM" id="SSF52096">
    <property type="entry name" value="ClpP/crotonase"/>
    <property type="match status" value="1"/>
</dbReference>
<evidence type="ECO:0000313" key="4">
    <source>
        <dbReference type="EMBL" id="RVW15180.1"/>
    </source>
</evidence>
<comment type="catalytic activity">
    <reaction evidence="2">
        <text>3-hydroxy-2-methylpropanoyl-CoA + H2O = 3-hydroxy-2-methylpropanoate + CoA + H(+)</text>
        <dbReference type="Rhea" id="RHEA:20888"/>
        <dbReference type="ChEBI" id="CHEBI:11805"/>
        <dbReference type="ChEBI" id="CHEBI:15377"/>
        <dbReference type="ChEBI" id="CHEBI:15378"/>
        <dbReference type="ChEBI" id="CHEBI:57287"/>
        <dbReference type="ChEBI" id="CHEBI:57340"/>
        <dbReference type="EC" id="3.1.2.4"/>
    </reaction>
</comment>
<proteinExistence type="inferred from homology"/>
<comment type="similarity">
    <text evidence="2">Belongs to the enoyl-CoA hydratase/isomerase family.</text>
</comment>
<dbReference type="PANTHER" id="PTHR43176">
    <property type="entry name" value="3-HYDROXYISOBUTYRYL-COA HYDROLASE-RELATED"/>
    <property type="match status" value="1"/>
</dbReference>
<protein>
    <recommendedName>
        <fullName evidence="2">3-hydroxyisobutyryl-CoA hydrolase</fullName>
        <shortName evidence="2">HIB-CoA hydrolase</shortName>
        <shortName evidence="2">HIBYL-CoA-H</shortName>
        <ecNumber evidence="2">3.1.2.4</ecNumber>
    </recommendedName>
    <alternativeName>
        <fullName evidence="2">3-hydroxyisobutyryl-coenzyme A hydrolase</fullName>
    </alternativeName>
</protein>